<dbReference type="GO" id="GO:0046983">
    <property type="term" value="F:protein dimerization activity"/>
    <property type="evidence" value="ECO:0007669"/>
    <property type="project" value="InterPro"/>
</dbReference>
<feature type="region of interest" description="Disordered" evidence="7">
    <location>
        <begin position="60"/>
        <end position="101"/>
    </location>
</feature>
<reference evidence="9" key="1">
    <citation type="journal article" date="2020" name="Microb. Genom.">
        <title>Genetic diversity of clinical and environmental Mucorales isolates obtained from an investigation of mucormycosis cases among solid organ transplant recipients.</title>
        <authorList>
            <person name="Nguyen M.H."/>
            <person name="Kaul D."/>
            <person name="Muto C."/>
            <person name="Cheng S.J."/>
            <person name="Richter R.A."/>
            <person name="Bruno V.M."/>
            <person name="Liu G."/>
            <person name="Beyhan S."/>
            <person name="Sundermann A.J."/>
            <person name="Mounaud S."/>
            <person name="Pasculle A.W."/>
            <person name="Nierman W.C."/>
            <person name="Driscoll E."/>
            <person name="Cumbie R."/>
            <person name="Clancy C.J."/>
            <person name="Dupont C.L."/>
        </authorList>
    </citation>
    <scope>NUCLEOTIDE SEQUENCE</scope>
    <source>
        <strain evidence="9">GL11</strain>
    </source>
</reference>
<keyword evidence="5" id="KW-0539">Nucleus</keyword>
<comment type="subcellular location">
    <subcellularLocation>
        <location evidence="1">Nucleus</location>
    </subcellularLocation>
</comment>
<organism evidence="9 10">
    <name type="scientific">Rhizopus oryzae</name>
    <name type="common">Mucormycosis agent</name>
    <name type="synonym">Rhizopus arrhizus var. delemar</name>
    <dbReference type="NCBI Taxonomy" id="64495"/>
    <lineage>
        <taxon>Eukaryota</taxon>
        <taxon>Fungi</taxon>
        <taxon>Fungi incertae sedis</taxon>
        <taxon>Mucoromycota</taxon>
        <taxon>Mucoromycotina</taxon>
        <taxon>Mucoromycetes</taxon>
        <taxon>Mucorales</taxon>
        <taxon>Mucorineae</taxon>
        <taxon>Rhizopodaceae</taxon>
        <taxon>Rhizopus</taxon>
    </lineage>
</organism>
<feature type="coiled-coil region" evidence="6">
    <location>
        <begin position="136"/>
        <end position="163"/>
    </location>
</feature>
<feature type="compositionally biased region" description="Low complexity" evidence="7">
    <location>
        <begin position="10"/>
        <end position="25"/>
    </location>
</feature>
<dbReference type="InterPro" id="IPR036638">
    <property type="entry name" value="HLH_DNA-bd_sf"/>
</dbReference>
<dbReference type="AlphaFoldDB" id="A0A9P6X0X3"/>
<feature type="region of interest" description="Disordered" evidence="7">
    <location>
        <begin position="1"/>
        <end position="25"/>
    </location>
</feature>
<evidence type="ECO:0000256" key="7">
    <source>
        <dbReference type="SAM" id="MobiDB-lite"/>
    </source>
</evidence>
<dbReference type="PANTHER" id="PTHR15741:SF27">
    <property type="entry name" value="TRANSCRIPTION FACTOR AP-4"/>
    <property type="match status" value="1"/>
</dbReference>
<evidence type="ECO:0000259" key="8">
    <source>
        <dbReference type="PROSITE" id="PS50888"/>
    </source>
</evidence>
<keyword evidence="10" id="KW-1185">Reference proteome</keyword>
<evidence type="ECO:0000256" key="4">
    <source>
        <dbReference type="ARBA" id="ARBA00023163"/>
    </source>
</evidence>
<keyword evidence="6" id="KW-0175">Coiled coil</keyword>
<dbReference type="GO" id="GO:0000978">
    <property type="term" value="F:RNA polymerase II cis-regulatory region sequence-specific DNA binding"/>
    <property type="evidence" value="ECO:0007669"/>
    <property type="project" value="TreeGrafter"/>
</dbReference>
<accession>A0A9P6X0X3</accession>
<dbReference type="EMBL" id="JAANQT010002193">
    <property type="protein sequence ID" value="KAG1302936.1"/>
    <property type="molecule type" value="Genomic_DNA"/>
</dbReference>
<dbReference type="GO" id="GO:0000981">
    <property type="term" value="F:DNA-binding transcription factor activity, RNA polymerase II-specific"/>
    <property type="evidence" value="ECO:0007669"/>
    <property type="project" value="TreeGrafter"/>
</dbReference>
<evidence type="ECO:0000313" key="10">
    <source>
        <dbReference type="Proteomes" id="UP000716291"/>
    </source>
</evidence>
<dbReference type="OrthoDB" id="5778525at2759"/>
<sequence>MEYHPSNKASSVTSITSNSSSSTDTSSIWDSIYIGRADSISTFEQDDILLPDSDEGFIFQSLSSSSNHDDNENKKNKSKRSSLLSEEQRRTNHIASEKKRRNMIRGGFRELTELVPTLKNINNSKSVILFKSFEYIQHLEKRNSQLKKTLLQLQKKVNQKQARKMSYTSISIPNDNKNTYNTPALVMPVSVDGWFHSQSITPSFNIPAMDNDHFIIHGRESLLSSGKLNHLKQTK</sequence>
<dbReference type="Gene3D" id="4.10.280.10">
    <property type="entry name" value="Helix-loop-helix DNA-binding domain"/>
    <property type="match status" value="1"/>
</dbReference>
<dbReference type="PANTHER" id="PTHR15741">
    <property type="entry name" value="BASIC HELIX-LOOP-HELIX ZIP TRANSCRIPTION FACTOR"/>
    <property type="match status" value="1"/>
</dbReference>
<dbReference type="SUPFAM" id="SSF47459">
    <property type="entry name" value="HLH, helix-loop-helix DNA-binding domain"/>
    <property type="match status" value="1"/>
</dbReference>
<evidence type="ECO:0000256" key="2">
    <source>
        <dbReference type="ARBA" id="ARBA00023015"/>
    </source>
</evidence>
<evidence type="ECO:0000256" key="3">
    <source>
        <dbReference type="ARBA" id="ARBA00023125"/>
    </source>
</evidence>
<dbReference type="InterPro" id="IPR011598">
    <property type="entry name" value="bHLH_dom"/>
</dbReference>
<evidence type="ECO:0000256" key="1">
    <source>
        <dbReference type="ARBA" id="ARBA00004123"/>
    </source>
</evidence>
<keyword evidence="2" id="KW-0805">Transcription regulation</keyword>
<evidence type="ECO:0000313" key="9">
    <source>
        <dbReference type="EMBL" id="KAG1302936.1"/>
    </source>
</evidence>
<evidence type="ECO:0000256" key="6">
    <source>
        <dbReference type="SAM" id="Coils"/>
    </source>
</evidence>
<evidence type="ECO:0000256" key="5">
    <source>
        <dbReference type="ARBA" id="ARBA00023242"/>
    </source>
</evidence>
<proteinExistence type="predicted"/>
<dbReference type="CDD" id="cd11404">
    <property type="entry name" value="bHLHzip_Mlx_like"/>
    <property type="match status" value="1"/>
</dbReference>
<dbReference type="SMART" id="SM00353">
    <property type="entry name" value="HLH"/>
    <property type="match status" value="1"/>
</dbReference>
<feature type="domain" description="BHLH" evidence="8">
    <location>
        <begin position="88"/>
        <end position="139"/>
    </location>
</feature>
<protein>
    <recommendedName>
        <fullName evidence="8">BHLH domain-containing protein</fullName>
    </recommendedName>
</protein>
<dbReference type="InterPro" id="IPR057072">
    <property type="entry name" value="bHLH_INO4"/>
</dbReference>
<dbReference type="PROSITE" id="PS50888">
    <property type="entry name" value="BHLH"/>
    <property type="match status" value="1"/>
</dbReference>
<dbReference type="InterPro" id="IPR052207">
    <property type="entry name" value="Max-like/E-box_TFs"/>
</dbReference>
<dbReference type="Proteomes" id="UP000716291">
    <property type="component" value="Unassembled WGS sequence"/>
</dbReference>
<keyword evidence="3" id="KW-0238">DNA-binding</keyword>
<keyword evidence="4" id="KW-0804">Transcription</keyword>
<comment type="caution">
    <text evidence="9">The sequence shown here is derived from an EMBL/GenBank/DDBJ whole genome shotgun (WGS) entry which is preliminary data.</text>
</comment>
<dbReference type="Pfam" id="PF23181">
    <property type="entry name" value="bHLH_INO4"/>
    <property type="match status" value="1"/>
</dbReference>
<name>A0A9P6X0X3_RHIOR</name>
<gene>
    <name evidence="9" type="ORF">G6F64_010503</name>
</gene>
<dbReference type="GO" id="GO:0005634">
    <property type="term" value="C:nucleus"/>
    <property type="evidence" value="ECO:0007669"/>
    <property type="project" value="UniProtKB-SubCell"/>
</dbReference>